<protein>
    <recommendedName>
        <fullName evidence="3">Reverse transcriptase domain-containing protein</fullName>
    </recommendedName>
</protein>
<accession>A0AAD9MP76</accession>
<organism evidence="1 2">
    <name type="scientific">Paralvinella palmiformis</name>
    <dbReference type="NCBI Taxonomy" id="53620"/>
    <lineage>
        <taxon>Eukaryota</taxon>
        <taxon>Metazoa</taxon>
        <taxon>Spiralia</taxon>
        <taxon>Lophotrochozoa</taxon>
        <taxon>Annelida</taxon>
        <taxon>Polychaeta</taxon>
        <taxon>Sedentaria</taxon>
        <taxon>Canalipalpata</taxon>
        <taxon>Terebellida</taxon>
        <taxon>Terebelliformia</taxon>
        <taxon>Alvinellidae</taxon>
        <taxon>Paralvinella</taxon>
    </lineage>
</organism>
<proteinExistence type="predicted"/>
<sequence length="130" mass="14844">MDILHLTFTRLTDFVYVQEEYLRLEDCLSHIDTVMSPNKLKMNSNKTQIMLFYANRQRLQSFNITSFSIAGTQVPVTDGPITNLGVIFDSSLSNILKILLNSLFGHWDPHILTTVITYYCGLASDLLLRV</sequence>
<dbReference type="Proteomes" id="UP001208570">
    <property type="component" value="Unassembled WGS sequence"/>
</dbReference>
<gene>
    <name evidence="1" type="ORF">LSH36_1196g00000</name>
</gene>
<keyword evidence="2" id="KW-1185">Reference proteome</keyword>
<name>A0AAD9MP76_9ANNE</name>
<evidence type="ECO:0000313" key="1">
    <source>
        <dbReference type="EMBL" id="KAK2140962.1"/>
    </source>
</evidence>
<reference evidence="1" key="1">
    <citation type="journal article" date="2023" name="Mol. Biol. Evol.">
        <title>Third-Generation Sequencing Reveals the Adaptive Role of the Epigenome in Three Deep-Sea Polychaetes.</title>
        <authorList>
            <person name="Perez M."/>
            <person name="Aroh O."/>
            <person name="Sun Y."/>
            <person name="Lan Y."/>
            <person name="Juniper S.K."/>
            <person name="Young C.R."/>
            <person name="Angers B."/>
            <person name="Qian P.Y."/>
        </authorList>
    </citation>
    <scope>NUCLEOTIDE SEQUENCE</scope>
    <source>
        <strain evidence="1">P08H-3</strain>
    </source>
</reference>
<evidence type="ECO:0000313" key="2">
    <source>
        <dbReference type="Proteomes" id="UP001208570"/>
    </source>
</evidence>
<dbReference type="AlphaFoldDB" id="A0AAD9MP76"/>
<comment type="caution">
    <text evidence="1">The sequence shown here is derived from an EMBL/GenBank/DDBJ whole genome shotgun (WGS) entry which is preliminary data.</text>
</comment>
<evidence type="ECO:0008006" key="3">
    <source>
        <dbReference type="Google" id="ProtNLM"/>
    </source>
</evidence>
<dbReference type="EMBL" id="JAODUP010001196">
    <property type="protein sequence ID" value="KAK2140962.1"/>
    <property type="molecule type" value="Genomic_DNA"/>
</dbReference>